<feature type="transmembrane region" description="Helical" evidence="9">
    <location>
        <begin position="248"/>
        <end position="268"/>
    </location>
</feature>
<sequence length="1448" mass="159966">MSKDCGICGIYPRWLRNRATPRTFIVVYGLLGTVQAMAFIYIIVTLTTLEKRFKIPSRTTGLILSGNEISQILSLILTYYGGSSHRPKWIAVGVGLSALSCLVLALPHFIYGPGKDALALTKEYLDQTLLNMTTVPKDLAICPRMDQPELCDAETKLSVSYLPRLLVFLSQFILGIGTTLYYGLGQTYLDDNTKKKNTPMLLGFTFALRTVGPAIGFLLGFGCLSLYIDPKLTPVITKKDPRWLGAWWLGWIILAATMGMFAVLIAMFPRDLPKSKDISKQDGEIPLKLDLVLEQKPPIQMEPANPRPLEAEYIPTIREFPKALKRLLTNWLLTCNNLSGVFYILGASAYITFIAKYLEVQYGTSAAGGTVIAGPISLVGMVLGFLLSGLIISKFKPGPRPLLAWNVIVGICFVLGQIAFIFLGCTDAGIMNLTADCNTDCNCVGIKYSPVCHEASKTTFFSACHAGCRTILDDKQFGNCSCLPINESSYIEGDLDHFSSRDQSFNFISKQQIYEFDSQALPSIFDKVKAGPCSSDCSRSYLLFTVLNCVIHTLGCSGRIGNVLVNYRSVEKKDKSFAQGITLMIISLLALIPGPIIYGAIIDSTCLIWEESCGTRGNCWFYHRDNFRYLVNISSAGFTMIGVLLDGAVCYLGKDLDLYGAAESDKRREFVKENVTTDNVDKKKEVNGNVNQRTEQSRNDYKRCSKLSRQTAAVDLASSRDDQVKAKMKNNSSNSNHEKNGPENLKLLQVPTTPPATPSSPTTPTRGLDDVFKELPITDDTSCGIWCLKGPTLQKFANKKAYVFLYGVLGCIFSASYAYFNGTITTIEKRFKIPSKTTGLITVGNDISQLFVSVALSYYAGRGHRPRWIAFGIYTVVLFCCLTMLPHFLYGPGEDALSLTKEYGAQSTLNTSTILEKHSRKFLCMGKENRGNDCEVEDGNFAPQVLLFIAQLVSGVGGSLYYTLGVSYMDDNIQKSKTPALISFSYFLRMLGPAIGYGLASFSLKFYISPTLTPTITMQDPRWLGAWWLGWIILAILLAIFASIIALFPKTLPRAAARKVLALERNKSAASIKEQESELPASISDMLRTFKRLITNTTLMCNNLATVFYFMGYMPYWIFMPKYIETQYKQSASVSSLITGTVGLVFSAFGILLSGLVISKYKPKARYLAAWNVMIGIISILGMISYAFLGCSANDNQIAIQPNGVLKTQLPCNEHCHCDYVEYNPVCSDNGQTFISACHAGCRSMKLYNNGSKVYTDCNCVKPKLARSLAHPFSNITSFPFFTEVPLETTEPTMETLGTAIPGSCPVDCMQKFYIFLTVVCFLKFSGATGRASNFLVSVRCVDEKDKAVAMGFGLMIMSLFAFIPSPILFGFILDNTCLVWGKTCSGTGNCWLYNGEALRYLLNFTAASFVTIGTVFDVGVWYFVKDVKIFDEEIELEDIAEEPGETL</sequence>
<dbReference type="CDD" id="cd17336">
    <property type="entry name" value="MFS_SLCO_OATP"/>
    <property type="match status" value="2"/>
</dbReference>
<keyword evidence="5 9" id="KW-1133">Transmembrane helix</keyword>
<dbReference type="InterPro" id="IPR036259">
    <property type="entry name" value="MFS_trans_sf"/>
</dbReference>
<evidence type="ECO:0000313" key="12">
    <source>
        <dbReference type="Proteomes" id="UP000078540"/>
    </source>
</evidence>
<reference evidence="11 12" key="1">
    <citation type="submission" date="2015-09" db="EMBL/GenBank/DDBJ databases">
        <title>Atta colombica WGS genome.</title>
        <authorList>
            <person name="Nygaard S."/>
            <person name="Hu H."/>
            <person name="Boomsma J."/>
            <person name="Zhang G."/>
        </authorList>
    </citation>
    <scope>NUCLEOTIDE SEQUENCE [LARGE SCALE GENOMIC DNA]</scope>
    <source>
        <strain evidence="11">Treedump-2</strain>
        <tissue evidence="11">Whole body</tissue>
    </source>
</reference>
<dbReference type="PANTHER" id="PTHR11388">
    <property type="entry name" value="ORGANIC ANION TRANSPORTER"/>
    <property type="match status" value="1"/>
</dbReference>
<feature type="domain" description="Kazal-like" evidence="10">
    <location>
        <begin position="431"/>
        <end position="481"/>
    </location>
</feature>
<name>A0A195BT01_9HYME</name>
<feature type="transmembrane region" description="Helical" evidence="9">
    <location>
        <begin position="165"/>
        <end position="185"/>
    </location>
</feature>
<dbReference type="GO" id="GO:0043252">
    <property type="term" value="P:sodium-independent organic anion transport"/>
    <property type="evidence" value="ECO:0007669"/>
    <property type="project" value="TreeGrafter"/>
</dbReference>
<dbReference type="SUPFAM" id="SSF100895">
    <property type="entry name" value="Kazal-type serine protease inhibitors"/>
    <property type="match status" value="1"/>
</dbReference>
<dbReference type="EMBL" id="KQ976409">
    <property type="protein sequence ID" value="KYM90954.1"/>
    <property type="molecule type" value="Genomic_DNA"/>
</dbReference>
<feature type="transmembrane region" description="Helical" evidence="9">
    <location>
        <begin position="986"/>
        <end position="1008"/>
    </location>
</feature>
<evidence type="ECO:0000313" key="11">
    <source>
        <dbReference type="EMBL" id="KYM90954.1"/>
    </source>
</evidence>
<dbReference type="NCBIfam" id="TIGR00805">
    <property type="entry name" value="oat"/>
    <property type="match status" value="2"/>
</dbReference>
<dbReference type="PANTHER" id="PTHR11388:SF76">
    <property type="entry name" value="SOLUTE CARRIER ORGANIC ANION TRANSPORTER FAMILY MEMBER"/>
    <property type="match status" value="1"/>
</dbReference>
<feature type="transmembrane region" description="Helical" evidence="9">
    <location>
        <begin position="403"/>
        <end position="423"/>
    </location>
</feature>
<evidence type="ECO:0000256" key="5">
    <source>
        <dbReference type="ARBA" id="ARBA00022989"/>
    </source>
</evidence>
<evidence type="ECO:0000256" key="1">
    <source>
        <dbReference type="ARBA" id="ARBA00004651"/>
    </source>
</evidence>
<feature type="transmembrane region" description="Helical" evidence="9">
    <location>
        <begin position="25"/>
        <end position="49"/>
    </location>
</feature>
<dbReference type="Proteomes" id="UP000078540">
    <property type="component" value="Unassembled WGS sequence"/>
</dbReference>
<feature type="transmembrane region" description="Helical" evidence="9">
    <location>
        <begin position="577"/>
        <end position="601"/>
    </location>
</feature>
<accession>A0A195BT01</accession>
<feature type="transmembrane region" description="Helical" evidence="9">
    <location>
        <begin position="541"/>
        <end position="565"/>
    </location>
</feature>
<feature type="transmembrane region" description="Helical" evidence="9">
    <location>
        <begin position="840"/>
        <end position="861"/>
    </location>
</feature>
<feature type="transmembrane region" description="Helical" evidence="9">
    <location>
        <begin position="328"/>
        <end position="351"/>
    </location>
</feature>
<dbReference type="Pfam" id="PF07648">
    <property type="entry name" value="Kazal_2"/>
    <property type="match status" value="2"/>
</dbReference>
<evidence type="ECO:0000256" key="7">
    <source>
        <dbReference type="ARBA" id="ARBA00023157"/>
    </source>
</evidence>
<feature type="transmembrane region" description="Helical" evidence="9">
    <location>
        <begin position="1313"/>
        <end position="1337"/>
    </location>
</feature>
<evidence type="ECO:0000256" key="2">
    <source>
        <dbReference type="ARBA" id="ARBA00009657"/>
    </source>
</evidence>
<organism evidence="11 12">
    <name type="scientific">Atta colombica</name>
    <dbReference type="NCBI Taxonomy" id="520822"/>
    <lineage>
        <taxon>Eukaryota</taxon>
        <taxon>Metazoa</taxon>
        <taxon>Ecdysozoa</taxon>
        <taxon>Arthropoda</taxon>
        <taxon>Hexapoda</taxon>
        <taxon>Insecta</taxon>
        <taxon>Pterygota</taxon>
        <taxon>Neoptera</taxon>
        <taxon>Endopterygota</taxon>
        <taxon>Hymenoptera</taxon>
        <taxon>Apocrita</taxon>
        <taxon>Aculeata</taxon>
        <taxon>Formicoidea</taxon>
        <taxon>Formicidae</taxon>
        <taxon>Myrmicinae</taxon>
        <taxon>Atta</taxon>
    </lineage>
</organism>
<evidence type="ECO:0000256" key="9">
    <source>
        <dbReference type="SAM" id="Phobius"/>
    </source>
</evidence>
<feature type="transmembrane region" description="Helical" evidence="9">
    <location>
        <begin position="629"/>
        <end position="652"/>
    </location>
</feature>
<feature type="transmembrane region" description="Helical" evidence="9">
    <location>
        <begin position="371"/>
        <end position="391"/>
    </location>
</feature>
<feature type="transmembrane region" description="Helical" evidence="9">
    <location>
        <begin position="1134"/>
        <end position="1158"/>
    </location>
</feature>
<feature type="transmembrane region" description="Helical" evidence="9">
    <location>
        <begin position="801"/>
        <end position="820"/>
    </location>
</feature>
<feature type="transmembrane region" description="Helical" evidence="9">
    <location>
        <begin position="1402"/>
        <end position="1425"/>
    </location>
</feature>
<keyword evidence="12" id="KW-1185">Reference proteome</keyword>
<proteinExistence type="inferred from homology"/>
<evidence type="ECO:0000256" key="8">
    <source>
        <dbReference type="SAM" id="MobiDB-lite"/>
    </source>
</evidence>
<keyword evidence="6 9" id="KW-0472">Membrane</keyword>
<dbReference type="PROSITE" id="PS51465">
    <property type="entry name" value="KAZAL_2"/>
    <property type="match status" value="2"/>
</dbReference>
<keyword evidence="7" id="KW-1015">Disulfide bond</keyword>
<protein>
    <submittedName>
        <fullName evidence="11">Solute carrier organic anion transporter family member 5A1</fullName>
    </submittedName>
</protein>
<evidence type="ECO:0000256" key="6">
    <source>
        <dbReference type="ARBA" id="ARBA00023136"/>
    </source>
</evidence>
<keyword evidence="4 9" id="KW-0812">Transmembrane</keyword>
<dbReference type="Pfam" id="PF03137">
    <property type="entry name" value="OATP"/>
    <property type="match status" value="2"/>
</dbReference>
<dbReference type="GO" id="GO:0016323">
    <property type="term" value="C:basolateral plasma membrane"/>
    <property type="evidence" value="ECO:0007669"/>
    <property type="project" value="TreeGrafter"/>
</dbReference>
<feature type="domain" description="Kazal-like" evidence="10">
    <location>
        <begin position="1206"/>
        <end position="1262"/>
    </location>
</feature>
<feature type="transmembrane region" description="Helical" evidence="9">
    <location>
        <begin position="1028"/>
        <end position="1048"/>
    </location>
</feature>
<feature type="transmembrane region" description="Helical" evidence="9">
    <location>
        <begin position="945"/>
        <end position="965"/>
    </location>
</feature>
<feature type="region of interest" description="Disordered" evidence="8">
    <location>
        <begin position="681"/>
        <end position="705"/>
    </location>
</feature>
<dbReference type="GO" id="GO:0015347">
    <property type="term" value="F:sodium-independent organic anion transmembrane transporter activity"/>
    <property type="evidence" value="ECO:0007669"/>
    <property type="project" value="TreeGrafter"/>
</dbReference>
<dbReference type="InterPro" id="IPR036058">
    <property type="entry name" value="Kazal_dom_sf"/>
</dbReference>
<feature type="transmembrane region" description="Helical" evidence="9">
    <location>
        <begin position="1349"/>
        <end position="1374"/>
    </location>
</feature>
<feature type="transmembrane region" description="Helical" evidence="9">
    <location>
        <begin position="206"/>
        <end position="228"/>
    </location>
</feature>
<comment type="similarity">
    <text evidence="2">Belongs to the organo anion transporter (TC 2.A.60) family.</text>
</comment>
<dbReference type="InterPro" id="IPR004156">
    <property type="entry name" value="OATP"/>
</dbReference>
<feature type="transmembrane region" description="Helical" evidence="9">
    <location>
        <begin position="89"/>
        <end position="111"/>
    </location>
</feature>
<keyword evidence="3" id="KW-1003">Cell membrane</keyword>
<evidence type="ECO:0000256" key="3">
    <source>
        <dbReference type="ARBA" id="ARBA00022475"/>
    </source>
</evidence>
<gene>
    <name evidence="11" type="ORF">ALC53_01720</name>
</gene>
<dbReference type="STRING" id="520822.A0A195BT01"/>
<feature type="transmembrane region" description="Helical" evidence="9">
    <location>
        <begin position="1170"/>
        <end position="1189"/>
    </location>
</feature>
<dbReference type="SUPFAM" id="SSF103473">
    <property type="entry name" value="MFS general substrate transporter"/>
    <property type="match status" value="2"/>
</dbReference>
<evidence type="ECO:0000259" key="10">
    <source>
        <dbReference type="PROSITE" id="PS51465"/>
    </source>
</evidence>
<dbReference type="InterPro" id="IPR002350">
    <property type="entry name" value="Kazal_dom"/>
</dbReference>
<comment type="subcellular location">
    <subcellularLocation>
        <location evidence="1">Cell membrane</location>
        <topology evidence="1">Multi-pass membrane protein</topology>
    </subcellularLocation>
</comment>
<feature type="transmembrane region" description="Helical" evidence="9">
    <location>
        <begin position="1093"/>
        <end position="1114"/>
    </location>
</feature>
<feature type="region of interest" description="Disordered" evidence="8">
    <location>
        <begin position="719"/>
        <end position="768"/>
    </location>
</feature>
<evidence type="ECO:0000256" key="4">
    <source>
        <dbReference type="ARBA" id="ARBA00022692"/>
    </source>
</evidence>
<feature type="transmembrane region" description="Helical" evidence="9">
    <location>
        <begin position="868"/>
        <end position="890"/>
    </location>
</feature>
<dbReference type="Gene3D" id="1.20.1250.20">
    <property type="entry name" value="MFS general substrate transporter like domains"/>
    <property type="match status" value="2"/>
</dbReference>